<evidence type="ECO:0000313" key="6">
    <source>
        <dbReference type="Proteomes" id="UP001057375"/>
    </source>
</evidence>
<evidence type="ECO:0000256" key="3">
    <source>
        <dbReference type="PROSITE-ProRule" id="PRU00169"/>
    </source>
</evidence>
<comment type="caution">
    <text evidence="5">The sequence shown here is derived from an EMBL/GenBank/DDBJ whole genome shotgun (WGS) entry which is preliminary data.</text>
</comment>
<dbReference type="PANTHER" id="PTHR45339">
    <property type="entry name" value="HYBRID SIGNAL TRANSDUCTION HISTIDINE KINASE J"/>
    <property type="match status" value="1"/>
</dbReference>
<dbReference type="PANTHER" id="PTHR45339:SF1">
    <property type="entry name" value="HYBRID SIGNAL TRANSDUCTION HISTIDINE KINASE J"/>
    <property type="match status" value="1"/>
</dbReference>
<organism evidence="5 6">
    <name type="scientific">Aduncisulcus paluster</name>
    <dbReference type="NCBI Taxonomy" id="2918883"/>
    <lineage>
        <taxon>Eukaryota</taxon>
        <taxon>Metamonada</taxon>
        <taxon>Carpediemonas-like organisms</taxon>
        <taxon>Aduncisulcus</taxon>
    </lineage>
</organism>
<evidence type="ECO:0000259" key="4">
    <source>
        <dbReference type="PROSITE" id="PS50110"/>
    </source>
</evidence>
<evidence type="ECO:0000313" key="5">
    <source>
        <dbReference type="EMBL" id="GKT29003.1"/>
    </source>
</evidence>
<name>A0ABQ5K9B4_9EUKA</name>
<gene>
    <name evidence="5" type="ORF">ADUPG1_000990</name>
</gene>
<accession>A0ABQ5K9B4</accession>
<dbReference type="SMART" id="SM00448">
    <property type="entry name" value="REC"/>
    <property type="match status" value="1"/>
</dbReference>
<dbReference type="InterPro" id="IPR011006">
    <property type="entry name" value="CheY-like_superfamily"/>
</dbReference>
<protein>
    <submittedName>
        <fullName evidence="5">Response regulator</fullName>
    </submittedName>
</protein>
<reference evidence="5" key="1">
    <citation type="submission" date="2022-03" db="EMBL/GenBank/DDBJ databases">
        <title>Draft genome sequence of Aduncisulcus paluster, a free-living microaerophilic Fornicata.</title>
        <authorList>
            <person name="Yuyama I."/>
            <person name="Kume K."/>
            <person name="Tamura T."/>
            <person name="Inagaki Y."/>
            <person name="Hashimoto T."/>
        </authorList>
    </citation>
    <scope>NUCLEOTIDE SEQUENCE</scope>
    <source>
        <strain evidence="5">NY0171</strain>
    </source>
</reference>
<feature type="domain" description="Response regulatory" evidence="4">
    <location>
        <begin position="1"/>
        <end position="104"/>
    </location>
</feature>
<feature type="modified residue" description="4-aspartylphosphate" evidence="3">
    <location>
        <position position="36"/>
    </location>
</feature>
<dbReference type="Proteomes" id="UP001057375">
    <property type="component" value="Unassembled WGS sequence"/>
</dbReference>
<dbReference type="CDD" id="cd17546">
    <property type="entry name" value="REC_hyHK_CKI1_RcsC-like"/>
    <property type="match status" value="1"/>
</dbReference>
<keyword evidence="2" id="KW-0902">Two-component regulatory system</keyword>
<dbReference type="EMBL" id="BQXS01000599">
    <property type="protein sequence ID" value="GKT29003.1"/>
    <property type="molecule type" value="Genomic_DNA"/>
</dbReference>
<dbReference type="SUPFAM" id="SSF52172">
    <property type="entry name" value="CheY-like"/>
    <property type="match status" value="1"/>
</dbReference>
<keyword evidence="1 3" id="KW-0597">Phosphoprotein</keyword>
<dbReference type="Pfam" id="PF00072">
    <property type="entry name" value="Response_reg"/>
    <property type="match status" value="1"/>
</dbReference>
<dbReference type="InterPro" id="IPR001789">
    <property type="entry name" value="Sig_transdc_resp-reg_receiver"/>
</dbReference>
<sequence>MRKKLEGWGHSVRTASTGVEVLNHINSEEFDLVLMDLQMPEMNGFDAISSIRTGSPEVQELPIIVMSAYGRESDFKKMSDLGVNDYIAKPVSTEELEKPLHDLESWDRYSPGHS</sequence>
<proteinExistence type="predicted"/>
<keyword evidence="6" id="KW-1185">Reference proteome</keyword>
<dbReference type="PROSITE" id="PS50110">
    <property type="entry name" value="RESPONSE_REGULATORY"/>
    <property type="match status" value="1"/>
</dbReference>
<evidence type="ECO:0000256" key="1">
    <source>
        <dbReference type="ARBA" id="ARBA00022553"/>
    </source>
</evidence>
<evidence type="ECO:0000256" key="2">
    <source>
        <dbReference type="ARBA" id="ARBA00023012"/>
    </source>
</evidence>
<dbReference type="Gene3D" id="3.40.50.2300">
    <property type="match status" value="1"/>
</dbReference>